<keyword evidence="3" id="KW-1185">Reference proteome</keyword>
<dbReference type="Pfam" id="PF08808">
    <property type="entry name" value="RES"/>
    <property type="match status" value="1"/>
</dbReference>
<evidence type="ECO:0000313" key="2">
    <source>
        <dbReference type="EMBL" id="MBC2770620.1"/>
    </source>
</evidence>
<evidence type="ECO:0000259" key="1">
    <source>
        <dbReference type="SMART" id="SM00953"/>
    </source>
</evidence>
<dbReference type="EMBL" id="JACJUU010000010">
    <property type="protein sequence ID" value="MBC2770620.1"/>
    <property type="molecule type" value="Genomic_DNA"/>
</dbReference>
<dbReference type="Proteomes" id="UP000545386">
    <property type="component" value="Unassembled WGS sequence"/>
</dbReference>
<dbReference type="SMART" id="SM00953">
    <property type="entry name" value="RES"/>
    <property type="match status" value="1"/>
</dbReference>
<proteinExistence type="predicted"/>
<reference evidence="2 3" key="1">
    <citation type="submission" date="2020-08" db="EMBL/GenBank/DDBJ databases">
        <title>Paraeoetvoesia sp. YC-7-48 draft genome sequence.</title>
        <authorList>
            <person name="Yao L."/>
        </authorList>
    </citation>
    <scope>NUCLEOTIDE SEQUENCE [LARGE SCALE GENOMIC DNA]</scope>
    <source>
        <strain evidence="3">YC-7-48</strain>
    </source>
</reference>
<dbReference type="RefSeq" id="WP_185780298.1">
    <property type="nucleotide sequence ID" value="NZ_JACJUU010000010.1"/>
</dbReference>
<dbReference type="AlphaFoldDB" id="A0A842HT77"/>
<protein>
    <submittedName>
        <fullName evidence="2">RES family NAD+ phosphorylase</fullName>
    </submittedName>
</protein>
<name>A0A842HT77_9BURK</name>
<feature type="domain" description="RES" evidence="1">
    <location>
        <begin position="79"/>
        <end position="207"/>
    </location>
</feature>
<accession>A0A842HT77</accession>
<sequence>MSAVFDHLTLLDVHEDVFRNVVSLRQSQDLFDDLTDDPAGWALAQNIEAEVKPPPYLSSVPVIDRPFEDAVWFNAIQWPFLHWRASRFSDGSFGVWYGSQSVATTVHESVWHWYGGLLADAGFQHESVVAERKVFVVACDAALIDLRPVTPEHPGLVHPTDYALPQSVGERMHREGHPGLLTRSAHDPKGTNIVVFNARVLSNPRHLHYLTYRLADGLVHIEKDPGVPCMTIEATALGDGLNRHP</sequence>
<organism evidence="2 3">
    <name type="scientific">Pusillimonas minor</name>
    <dbReference type="NCBI Taxonomy" id="2697024"/>
    <lineage>
        <taxon>Bacteria</taxon>
        <taxon>Pseudomonadati</taxon>
        <taxon>Pseudomonadota</taxon>
        <taxon>Betaproteobacteria</taxon>
        <taxon>Burkholderiales</taxon>
        <taxon>Alcaligenaceae</taxon>
        <taxon>Pusillimonas</taxon>
    </lineage>
</organism>
<comment type="caution">
    <text evidence="2">The sequence shown here is derived from an EMBL/GenBank/DDBJ whole genome shotgun (WGS) entry which is preliminary data.</text>
</comment>
<evidence type="ECO:0000313" key="3">
    <source>
        <dbReference type="Proteomes" id="UP000545386"/>
    </source>
</evidence>
<gene>
    <name evidence="2" type="ORF">GTU67_11955</name>
</gene>
<dbReference type="InterPro" id="IPR014914">
    <property type="entry name" value="RES_dom"/>
</dbReference>